<dbReference type="GO" id="GO:0160148">
    <property type="term" value="F:tRNA pseudouridine(55) synthase activity"/>
    <property type="evidence" value="ECO:0007669"/>
    <property type="project" value="UniProtKB-EC"/>
</dbReference>
<dbReference type="Proteomes" id="UP001162541">
    <property type="component" value="Chromosome 5"/>
</dbReference>
<evidence type="ECO:0000313" key="8">
    <source>
        <dbReference type="EMBL" id="BBN11401.1"/>
    </source>
</evidence>
<name>A0A176VD04_MARPO</name>
<keyword evidence="10" id="KW-1185">Reference proteome</keyword>
<dbReference type="GO" id="GO:1990481">
    <property type="term" value="P:mRNA pseudouridine synthesis"/>
    <property type="evidence" value="ECO:0007669"/>
    <property type="project" value="TreeGrafter"/>
</dbReference>
<feature type="region of interest" description="Disordered" evidence="5">
    <location>
        <begin position="252"/>
        <end position="311"/>
    </location>
</feature>
<dbReference type="InterPro" id="IPR032819">
    <property type="entry name" value="TruB_C"/>
</dbReference>
<dbReference type="Proteomes" id="UP000077202">
    <property type="component" value="Unassembled WGS sequence"/>
</dbReference>
<evidence type="ECO:0000313" key="10">
    <source>
        <dbReference type="Proteomes" id="UP000077202"/>
    </source>
</evidence>
<evidence type="ECO:0000313" key="9">
    <source>
        <dbReference type="EMBL" id="OAE18798.1"/>
    </source>
</evidence>
<dbReference type="EMBL" id="AP019870">
    <property type="protein sequence ID" value="BBN11401.1"/>
    <property type="molecule type" value="Genomic_DNA"/>
</dbReference>
<evidence type="ECO:0000313" key="11">
    <source>
        <dbReference type="Proteomes" id="UP001162541"/>
    </source>
</evidence>
<sequence length="565" mass="62187">MISGMTVMLGKSLVQPRPCEILNGFRCTLNFQYPQIARAFSSSAKITRSYSSHGSCTSSVHDSASRKANPLVTFWFRGALVEQLPCSKRLIRNRLTSQSADSQRRDLSLASLNERNEGSSKRIWKTRVAGGSETSSHLNLSADEEFRTLPSEPAPNRQRDSADATDDEDSTIKQSVKSGRLRTKSGSSGVAGKEDGSAKKRTAFEQWAVTKLREDGLSALTVIEDMRQTFAPGSQPLNPRILLSEAELRDLDSRGSVNTSPQPVLNTNDERDERNSTKSLGQTKPMEANSSPQRSSEQSRSAKQVDESNGSRAGVAVLKPLLVKRSTTLPENWNGPGGTVVLIDKPQGWTSFAVCGKLRHTMKIQKVGHAGTLDPMATGLLIVCLGKATKLADSYQAMTKVYSGVFRLGEDTPSLDADTEVSDTLPWQHIEDEDIETAKQAFIGDILQSPPMYSAIKVKGERLYAKARRGEEVIVPARPVTVHEFDINRDPSNRQDVHFRVTCSKGTYVRSLCSDLGRALGSYAHLTALRREKIGSYSVSDAWTVEDLVESYHQQFSEPSFRSKI</sequence>
<dbReference type="HAMAP" id="MF_01080">
    <property type="entry name" value="TruB_bact"/>
    <property type="match status" value="1"/>
</dbReference>
<dbReference type="SUPFAM" id="SSF55120">
    <property type="entry name" value="Pseudouridine synthase"/>
    <property type="match status" value="1"/>
</dbReference>
<protein>
    <recommendedName>
        <fullName evidence="2">tRNA pseudouridine(55) synthase</fullName>
        <ecNumber evidence="2">5.4.99.25</ecNumber>
    </recommendedName>
</protein>
<dbReference type="InterPro" id="IPR020103">
    <property type="entry name" value="PsdUridine_synth_cat_dom_sf"/>
</dbReference>
<proteinExistence type="inferred from homology"/>
<dbReference type="Gene3D" id="3.30.2350.10">
    <property type="entry name" value="Pseudouridine synthase"/>
    <property type="match status" value="1"/>
</dbReference>
<dbReference type="CDD" id="cd02573">
    <property type="entry name" value="PseudoU_synth_EcTruB"/>
    <property type="match status" value="1"/>
</dbReference>
<reference evidence="8" key="2">
    <citation type="journal article" date="2019" name="Curr. Biol.">
        <title>Chromatin organization in early land plants reveals an ancestral association between H3K27me3, transposons, and constitutive heterochromatin.</title>
        <authorList>
            <person name="Montgomery S.A."/>
            <person name="Tanizawa Y."/>
            <person name="Galik B."/>
            <person name="Wang N."/>
            <person name="Ito T."/>
            <person name="Mochizuki T."/>
            <person name="Akimcheva S."/>
            <person name="Bowman J."/>
            <person name="Cognat V."/>
            <person name="Drouard L."/>
            <person name="Ekker H."/>
            <person name="Houng S."/>
            <person name="Kohchi T."/>
            <person name="Lin S."/>
            <person name="Liu L.D."/>
            <person name="Nakamura Y."/>
            <person name="Valeeva L.R."/>
            <person name="Shakirov E.V."/>
            <person name="Shippen D.E."/>
            <person name="Wei W."/>
            <person name="Yagura M."/>
            <person name="Yamaoka S."/>
            <person name="Yamato K.T."/>
            <person name="Liu C."/>
            <person name="Berger F."/>
        </authorList>
    </citation>
    <scope>NUCLEOTIDE SEQUENCE [LARGE SCALE GENOMIC DNA]</scope>
    <source>
        <strain evidence="8">Tak-1</strain>
    </source>
</reference>
<evidence type="ECO:0000256" key="3">
    <source>
        <dbReference type="ARBA" id="ARBA00022694"/>
    </source>
</evidence>
<dbReference type="GO" id="GO:0003723">
    <property type="term" value="F:RNA binding"/>
    <property type="evidence" value="ECO:0007669"/>
    <property type="project" value="InterPro"/>
</dbReference>
<dbReference type="FunFam" id="3.30.2350.10:FF:000012">
    <property type="entry name" value="tRNA pseudouridine synthase B"/>
    <property type="match status" value="1"/>
</dbReference>
<evidence type="ECO:0000259" key="7">
    <source>
        <dbReference type="Pfam" id="PF16198"/>
    </source>
</evidence>
<evidence type="ECO:0000256" key="2">
    <source>
        <dbReference type="ARBA" id="ARBA00012787"/>
    </source>
</evidence>
<dbReference type="InterPro" id="IPR014780">
    <property type="entry name" value="tRNA_psdUridine_synth_TruB"/>
</dbReference>
<dbReference type="NCBIfam" id="TIGR00431">
    <property type="entry name" value="TruB"/>
    <property type="match status" value="1"/>
</dbReference>
<keyword evidence="4" id="KW-0413">Isomerase</keyword>
<dbReference type="Pfam" id="PF01509">
    <property type="entry name" value="TruB_N"/>
    <property type="match status" value="1"/>
</dbReference>
<evidence type="ECO:0000256" key="4">
    <source>
        <dbReference type="ARBA" id="ARBA00023235"/>
    </source>
</evidence>
<dbReference type="GO" id="GO:0006400">
    <property type="term" value="P:tRNA modification"/>
    <property type="evidence" value="ECO:0007669"/>
    <property type="project" value="TreeGrafter"/>
</dbReference>
<dbReference type="EC" id="5.4.99.25" evidence="2"/>
<reference evidence="11" key="3">
    <citation type="journal article" date="2020" name="Curr. Biol.">
        <title>Chromatin organization in early land plants reveals an ancestral association between H3K27me3, transposons, and constitutive heterochromatin.</title>
        <authorList>
            <person name="Montgomery S.A."/>
            <person name="Tanizawa Y."/>
            <person name="Galik B."/>
            <person name="Wang N."/>
            <person name="Ito T."/>
            <person name="Mochizuki T."/>
            <person name="Akimcheva S."/>
            <person name="Bowman J.L."/>
            <person name="Cognat V."/>
            <person name="Marechal-Drouard L."/>
            <person name="Ekker H."/>
            <person name="Hong S.F."/>
            <person name="Kohchi T."/>
            <person name="Lin S.S."/>
            <person name="Liu L.D."/>
            <person name="Nakamura Y."/>
            <person name="Valeeva L.R."/>
            <person name="Shakirov E.V."/>
            <person name="Shippen D.E."/>
            <person name="Wei W.L."/>
            <person name="Yagura M."/>
            <person name="Yamaoka S."/>
            <person name="Yamato K.T."/>
            <person name="Liu C."/>
            <person name="Berger F."/>
        </authorList>
    </citation>
    <scope>NUCLEOTIDE SEQUENCE [LARGE SCALE GENOMIC DNA]</scope>
    <source>
        <strain evidence="11">Tak-1</strain>
    </source>
</reference>
<reference evidence="9 10" key="1">
    <citation type="submission" date="2016-03" db="EMBL/GenBank/DDBJ databases">
        <title>Mechanisms controlling the formation of the plant cell surface in tip-growing cells are functionally conserved among land plants.</title>
        <authorList>
            <person name="Honkanen S."/>
            <person name="Jones V.A."/>
            <person name="Morieri G."/>
            <person name="Champion C."/>
            <person name="Hetherington A.J."/>
            <person name="Kelly S."/>
            <person name="Saint-Marcoux D."/>
            <person name="Proust H."/>
            <person name="Prescott H."/>
            <person name="Dolan L."/>
        </authorList>
    </citation>
    <scope>NUCLEOTIDE SEQUENCE [LARGE SCALE GENOMIC DNA]</scope>
    <source>
        <strain evidence="10">cv. Tak-1 and cv. Tak-2</strain>
        <tissue evidence="9">Whole gametophyte</tissue>
    </source>
</reference>
<feature type="domain" description="tRNA pseudouridylate synthase B C-terminal" evidence="7">
    <location>
        <begin position="510"/>
        <end position="553"/>
    </location>
</feature>
<dbReference type="Pfam" id="PF16198">
    <property type="entry name" value="TruB_C_2"/>
    <property type="match status" value="1"/>
</dbReference>
<dbReference type="GO" id="GO:0005634">
    <property type="term" value="C:nucleus"/>
    <property type="evidence" value="ECO:0007669"/>
    <property type="project" value="TreeGrafter"/>
</dbReference>
<dbReference type="AlphaFoldDB" id="A0A176VD04"/>
<gene>
    <name evidence="9" type="ORF">AXG93_2396s1510</name>
    <name evidence="8" type="ORF">Mp_5g11570</name>
</gene>
<feature type="region of interest" description="Disordered" evidence="5">
    <location>
        <begin position="146"/>
        <end position="200"/>
    </location>
</feature>
<feature type="compositionally biased region" description="Low complexity" evidence="5">
    <location>
        <begin position="290"/>
        <end position="301"/>
    </location>
</feature>
<keyword evidence="3" id="KW-0819">tRNA processing</keyword>
<evidence type="ECO:0000256" key="5">
    <source>
        <dbReference type="SAM" id="MobiDB-lite"/>
    </source>
</evidence>
<accession>A0A176VD04</accession>
<dbReference type="PANTHER" id="PTHR13767">
    <property type="entry name" value="TRNA-PSEUDOURIDINE SYNTHASE"/>
    <property type="match status" value="1"/>
</dbReference>
<feature type="domain" description="Pseudouridine synthase II N-terminal" evidence="6">
    <location>
        <begin position="359"/>
        <end position="509"/>
    </location>
</feature>
<evidence type="ECO:0000259" key="6">
    <source>
        <dbReference type="Pfam" id="PF01509"/>
    </source>
</evidence>
<organism evidence="9 10">
    <name type="scientific">Marchantia polymorpha subsp. ruderalis</name>
    <dbReference type="NCBI Taxonomy" id="1480154"/>
    <lineage>
        <taxon>Eukaryota</taxon>
        <taxon>Viridiplantae</taxon>
        <taxon>Streptophyta</taxon>
        <taxon>Embryophyta</taxon>
        <taxon>Marchantiophyta</taxon>
        <taxon>Marchantiopsida</taxon>
        <taxon>Marchantiidae</taxon>
        <taxon>Marchantiales</taxon>
        <taxon>Marchantiaceae</taxon>
        <taxon>Marchantia</taxon>
    </lineage>
</organism>
<comment type="similarity">
    <text evidence="1">Belongs to the pseudouridine synthase TruB family.</text>
</comment>
<evidence type="ECO:0000256" key="1">
    <source>
        <dbReference type="ARBA" id="ARBA00008999"/>
    </source>
</evidence>
<dbReference type="PANTHER" id="PTHR13767:SF2">
    <property type="entry name" value="PSEUDOURIDYLATE SYNTHASE TRUB1"/>
    <property type="match status" value="1"/>
</dbReference>
<dbReference type="EMBL" id="LVLJ01004011">
    <property type="protein sequence ID" value="OAE18798.1"/>
    <property type="molecule type" value="Genomic_DNA"/>
</dbReference>
<dbReference type="InterPro" id="IPR002501">
    <property type="entry name" value="PsdUridine_synth_N"/>
</dbReference>
<feature type="compositionally biased region" description="Polar residues" evidence="5">
    <location>
        <begin position="255"/>
        <end position="267"/>
    </location>
</feature>